<name>A0A8S5LRI6_9CAUD</name>
<reference evidence="2" key="1">
    <citation type="journal article" date="2021" name="Proc. Natl. Acad. Sci. U.S.A.">
        <title>A Catalog of Tens of Thousands of Viruses from Human Metagenomes Reveals Hidden Associations with Chronic Diseases.</title>
        <authorList>
            <person name="Tisza M.J."/>
            <person name="Buck C.B."/>
        </authorList>
    </citation>
    <scope>NUCLEOTIDE SEQUENCE</scope>
    <source>
        <strain evidence="2">Ct7EW56</strain>
    </source>
</reference>
<dbReference type="InterPro" id="IPR027417">
    <property type="entry name" value="P-loop_NTPase"/>
</dbReference>
<accession>A0A8S5LRI6</accession>
<dbReference type="EMBL" id="BK015904">
    <property type="protein sequence ID" value="DAD72636.1"/>
    <property type="molecule type" value="Genomic_DNA"/>
</dbReference>
<proteinExistence type="predicted"/>
<sequence length="649" mass="74849">MKKIRIKHIFLQNFGKFFGANTIDADISDRTEICGVNESGKTTIKRAVQYVLNCRDDNCKELTGIRPHDESGNDYLGIETTCAVTFDLDGTEKELKKVFRESINKNGDFIGNITDSYINDVPKKVKDYAEFLSDEFLDADRLQYCLNAQSLLKKSPADQRIVLEKTFGDKTTLDIAQEDEQFAPIVPMLEDGTIKELKERCNRTLNGSRGKSSSKGLRQIADEYAPRIDELMKQKTDIDVSQLQPMKSDIESKIEAVNTKIKDASAEHDALGQEILKLKFELSGLQNKANENLDKTRAELTQKSFDANKELIVQKNIQNDLLRKKESLEAEFKRHVSLREQYAEEWKQTNAETIGENDTICPTCHRELENADEIKERYEETKKQRLDNIVASGNYEKSEIDRCKAEIEQTEKQIQEQGKKVSELQTEYDFLNNRIDGMPVCVDITNTSEYKKLKTELDEKESLYNKEAIGSNLVDSLKEELKKLQHDLLDVTKKIGEASVNDYVDKAVSELREKQRDTQQKIADQESILDLLKKLDRKKNEILSESVNQYLEFCKIQLFRPLINGDTEECCEFTYKGEPYNRNMNHGAKLLTEIDICRAFQRKNYVEMPIIIDDTESLDAWRIPEIDTQLIVIRRTDDKELIIKDMEEK</sequence>
<feature type="coiled-coil region" evidence="1">
    <location>
        <begin position="474"/>
        <end position="528"/>
    </location>
</feature>
<organism evidence="2">
    <name type="scientific">Siphoviridae sp. ct7EW56</name>
    <dbReference type="NCBI Taxonomy" id="2827562"/>
    <lineage>
        <taxon>Viruses</taxon>
        <taxon>Duplodnaviria</taxon>
        <taxon>Heunggongvirae</taxon>
        <taxon>Uroviricota</taxon>
        <taxon>Caudoviricetes</taxon>
    </lineage>
</organism>
<dbReference type="Gene3D" id="3.40.50.300">
    <property type="entry name" value="P-loop containing nucleotide triphosphate hydrolases"/>
    <property type="match status" value="1"/>
</dbReference>
<keyword evidence="1" id="KW-0175">Coiled coil</keyword>
<protein>
    <submittedName>
        <fullName evidence="2">Chromosome partition protein</fullName>
    </submittedName>
</protein>
<evidence type="ECO:0000256" key="1">
    <source>
        <dbReference type="SAM" id="Coils"/>
    </source>
</evidence>
<feature type="coiled-coil region" evidence="1">
    <location>
        <begin position="325"/>
        <end position="434"/>
    </location>
</feature>
<feature type="coiled-coil region" evidence="1">
    <location>
        <begin position="247"/>
        <end position="274"/>
    </location>
</feature>
<dbReference type="SUPFAM" id="SSF52540">
    <property type="entry name" value="P-loop containing nucleoside triphosphate hydrolases"/>
    <property type="match status" value="1"/>
</dbReference>
<evidence type="ECO:0000313" key="2">
    <source>
        <dbReference type="EMBL" id="DAD72636.1"/>
    </source>
</evidence>